<evidence type="ECO:0000256" key="7">
    <source>
        <dbReference type="ARBA" id="ARBA00022630"/>
    </source>
</evidence>
<dbReference type="SUPFAM" id="SSF56176">
    <property type="entry name" value="FAD-binding/transporter-associated domain-like"/>
    <property type="match status" value="1"/>
</dbReference>
<dbReference type="GO" id="GO:0008360">
    <property type="term" value="P:regulation of cell shape"/>
    <property type="evidence" value="ECO:0007669"/>
    <property type="project" value="UniProtKB-KW"/>
</dbReference>
<evidence type="ECO:0000256" key="4">
    <source>
        <dbReference type="ARBA" id="ARBA00004752"/>
    </source>
</evidence>
<keyword evidence="9 16" id="KW-0521">NADP</keyword>
<evidence type="ECO:0000256" key="16">
    <source>
        <dbReference type="HAMAP-Rule" id="MF_00037"/>
    </source>
</evidence>
<dbReference type="InterPro" id="IPR036318">
    <property type="entry name" value="FAD-bd_PCMH-like_sf"/>
</dbReference>
<dbReference type="InterPro" id="IPR006094">
    <property type="entry name" value="Oxid_FAD_bind_N"/>
</dbReference>
<keyword evidence="8 16" id="KW-0274">FAD</keyword>
<feature type="active site" evidence="16">
    <location>
        <position position="305"/>
    </location>
</feature>
<evidence type="ECO:0000256" key="1">
    <source>
        <dbReference type="ARBA" id="ARBA00001974"/>
    </source>
</evidence>
<keyword evidence="10 16" id="KW-0133">Cell shape</keyword>
<comment type="catalytic activity">
    <reaction evidence="15 16">
        <text>UDP-N-acetyl-alpha-D-muramate + NADP(+) = UDP-N-acetyl-3-O-(1-carboxyvinyl)-alpha-D-glucosamine + NADPH + H(+)</text>
        <dbReference type="Rhea" id="RHEA:12248"/>
        <dbReference type="ChEBI" id="CHEBI:15378"/>
        <dbReference type="ChEBI" id="CHEBI:57783"/>
        <dbReference type="ChEBI" id="CHEBI:58349"/>
        <dbReference type="ChEBI" id="CHEBI:68483"/>
        <dbReference type="ChEBI" id="CHEBI:70757"/>
        <dbReference type="EC" id="1.3.1.98"/>
    </reaction>
</comment>
<dbReference type="GO" id="GO:0071949">
    <property type="term" value="F:FAD binding"/>
    <property type="evidence" value="ECO:0007669"/>
    <property type="project" value="InterPro"/>
</dbReference>
<evidence type="ECO:0000256" key="12">
    <source>
        <dbReference type="ARBA" id="ARBA00023002"/>
    </source>
</evidence>
<dbReference type="NCBIfam" id="TIGR00179">
    <property type="entry name" value="murB"/>
    <property type="match status" value="1"/>
</dbReference>
<keyword evidence="12 16" id="KW-0560">Oxidoreductase</keyword>
<dbReference type="AlphaFoldDB" id="A0AAW3JQ25"/>
<dbReference type="NCBIfam" id="NF010480">
    <property type="entry name" value="PRK13905.1"/>
    <property type="match status" value="1"/>
</dbReference>
<dbReference type="InterPro" id="IPR003170">
    <property type="entry name" value="MurB"/>
</dbReference>
<sequence length="312" mass="33970">MEVSMAETEIVKKLIDINGKQCVSESEAMSRHTTFRIGGPAKVFVSPDNIEKIIKTIELLKKEEQEYFILGNGSNLLVADEGYNGIVVSTENLKELNIEKEDGDMTYIYAQAGVMLSRAAVLASESSLTGFEFAGGIPGSIGGAVSMNAGAYGGEIKDVIVSADVLMDNGSVVKMTNKELELSYRNSIIQKKNLVVLSAEFALKKGKKEGILAKMKDFSTRRRDKQPLEYASAGSTFKRPEGYFAGKLVDDAGLRGYRVGNVMVSEKHCGFVVNVGGGTCEEAKAVITHVREEVEKKFGVILEMEVRKLGWS</sequence>
<dbReference type="InterPro" id="IPR016166">
    <property type="entry name" value="FAD-bd_PCMH"/>
</dbReference>
<dbReference type="Pfam" id="PF01565">
    <property type="entry name" value="FAD_binding_4"/>
    <property type="match status" value="1"/>
</dbReference>
<dbReference type="GO" id="GO:0071555">
    <property type="term" value="P:cell wall organization"/>
    <property type="evidence" value="ECO:0007669"/>
    <property type="project" value="UniProtKB-KW"/>
</dbReference>
<evidence type="ECO:0000256" key="2">
    <source>
        <dbReference type="ARBA" id="ARBA00003921"/>
    </source>
</evidence>
<comment type="function">
    <text evidence="2 16">Cell wall formation.</text>
</comment>
<dbReference type="EMBL" id="LLKB01000006">
    <property type="protein sequence ID" value="KQC84294.1"/>
    <property type="molecule type" value="Genomic_DNA"/>
</dbReference>
<keyword evidence="14 16" id="KW-0961">Cell wall biogenesis/degradation</keyword>
<protein>
    <recommendedName>
        <fullName evidence="16">UDP-N-acetylenolpyruvoylglucosamine reductase</fullName>
        <ecNumber evidence="16">1.3.1.98</ecNumber>
    </recommendedName>
    <alternativeName>
        <fullName evidence="16">UDP-N-acetylmuramate dehydrogenase</fullName>
    </alternativeName>
</protein>
<comment type="pathway">
    <text evidence="4 16">Cell wall biogenesis; peptidoglycan biosynthesis.</text>
</comment>
<comment type="subcellular location">
    <subcellularLocation>
        <location evidence="3 16">Cytoplasm</location>
    </subcellularLocation>
</comment>
<dbReference type="Pfam" id="PF02873">
    <property type="entry name" value="MurB_C"/>
    <property type="match status" value="1"/>
</dbReference>
<evidence type="ECO:0000313" key="18">
    <source>
        <dbReference type="EMBL" id="KQC84294.1"/>
    </source>
</evidence>
<dbReference type="GO" id="GO:0005829">
    <property type="term" value="C:cytosol"/>
    <property type="evidence" value="ECO:0007669"/>
    <property type="project" value="TreeGrafter"/>
</dbReference>
<evidence type="ECO:0000256" key="5">
    <source>
        <dbReference type="ARBA" id="ARBA00022490"/>
    </source>
</evidence>
<evidence type="ECO:0000256" key="11">
    <source>
        <dbReference type="ARBA" id="ARBA00022984"/>
    </source>
</evidence>
<evidence type="ECO:0000256" key="6">
    <source>
        <dbReference type="ARBA" id="ARBA00022618"/>
    </source>
</evidence>
<evidence type="ECO:0000256" key="14">
    <source>
        <dbReference type="ARBA" id="ARBA00023316"/>
    </source>
</evidence>
<dbReference type="InterPro" id="IPR011601">
    <property type="entry name" value="MurB_C"/>
</dbReference>
<name>A0AAW3JQ25_9FIRM</name>
<dbReference type="GO" id="GO:0008762">
    <property type="term" value="F:UDP-N-acetylmuramate dehydrogenase activity"/>
    <property type="evidence" value="ECO:0007669"/>
    <property type="project" value="UniProtKB-UniRule"/>
</dbReference>
<feature type="active site" evidence="16">
    <location>
        <position position="185"/>
    </location>
</feature>
<feature type="active site" description="Proton donor" evidence="16">
    <location>
        <position position="235"/>
    </location>
</feature>
<dbReference type="InterPro" id="IPR036635">
    <property type="entry name" value="MurB_C_sf"/>
</dbReference>
<evidence type="ECO:0000256" key="13">
    <source>
        <dbReference type="ARBA" id="ARBA00023306"/>
    </source>
</evidence>
<keyword evidence="13 16" id="KW-0131">Cell cycle</keyword>
<gene>
    <name evidence="16" type="primary">murB</name>
    <name evidence="18" type="ORF">APZ18_13380</name>
</gene>
<dbReference type="Proteomes" id="UP000050833">
    <property type="component" value="Unassembled WGS sequence"/>
</dbReference>
<evidence type="ECO:0000256" key="8">
    <source>
        <dbReference type="ARBA" id="ARBA00022827"/>
    </source>
</evidence>
<dbReference type="GO" id="GO:0009252">
    <property type="term" value="P:peptidoglycan biosynthetic process"/>
    <property type="evidence" value="ECO:0007669"/>
    <property type="project" value="UniProtKB-UniRule"/>
</dbReference>
<dbReference type="EC" id="1.3.1.98" evidence="16"/>
<keyword evidence="5 16" id="KW-0963">Cytoplasm</keyword>
<dbReference type="PANTHER" id="PTHR21071">
    <property type="entry name" value="UDP-N-ACETYLENOLPYRUVOYLGLUCOSAMINE REDUCTASE"/>
    <property type="match status" value="1"/>
</dbReference>
<evidence type="ECO:0000256" key="3">
    <source>
        <dbReference type="ARBA" id="ARBA00004496"/>
    </source>
</evidence>
<keyword evidence="7 16" id="KW-0285">Flavoprotein</keyword>
<keyword evidence="11 16" id="KW-0573">Peptidoglycan synthesis</keyword>
<evidence type="ECO:0000259" key="17">
    <source>
        <dbReference type="PROSITE" id="PS51387"/>
    </source>
</evidence>
<keyword evidence="6 16" id="KW-0132">Cell division</keyword>
<dbReference type="Gene3D" id="3.30.465.10">
    <property type="match status" value="1"/>
</dbReference>
<feature type="domain" description="FAD-binding PCMH-type" evidence="17">
    <location>
        <begin position="36"/>
        <end position="206"/>
    </location>
</feature>
<dbReference type="HAMAP" id="MF_00037">
    <property type="entry name" value="MurB"/>
    <property type="match status" value="1"/>
</dbReference>
<accession>A0AAW3JQ25</accession>
<keyword evidence="19" id="KW-1185">Reference proteome</keyword>
<dbReference type="PROSITE" id="PS51387">
    <property type="entry name" value="FAD_PCMH"/>
    <property type="match status" value="1"/>
</dbReference>
<evidence type="ECO:0000313" key="19">
    <source>
        <dbReference type="Proteomes" id="UP000050833"/>
    </source>
</evidence>
<dbReference type="SUPFAM" id="SSF56194">
    <property type="entry name" value="Uridine diphospho-N-Acetylenolpyruvylglucosamine reductase, MurB, C-terminal domain"/>
    <property type="match status" value="1"/>
</dbReference>
<dbReference type="Gene3D" id="3.90.78.10">
    <property type="entry name" value="UDP-N-acetylenolpyruvoylglucosamine reductase, C-terminal domain"/>
    <property type="match status" value="1"/>
</dbReference>
<comment type="similarity">
    <text evidence="16">Belongs to the MurB family.</text>
</comment>
<dbReference type="Gene3D" id="3.30.43.10">
    <property type="entry name" value="Uridine Diphospho-n-acetylenolpyruvylglucosamine Reductase, domain 2"/>
    <property type="match status" value="1"/>
</dbReference>
<evidence type="ECO:0000256" key="15">
    <source>
        <dbReference type="ARBA" id="ARBA00048914"/>
    </source>
</evidence>
<dbReference type="GO" id="GO:0051301">
    <property type="term" value="P:cell division"/>
    <property type="evidence" value="ECO:0007669"/>
    <property type="project" value="UniProtKB-KW"/>
</dbReference>
<dbReference type="InterPro" id="IPR016169">
    <property type="entry name" value="FAD-bd_PCMH_sub2"/>
</dbReference>
<organism evidence="18 19">
    <name type="scientific">Butyribacter intestini</name>
    <dbReference type="NCBI Taxonomy" id="1703332"/>
    <lineage>
        <taxon>Bacteria</taxon>
        <taxon>Bacillati</taxon>
        <taxon>Bacillota</taxon>
        <taxon>Clostridia</taxon>
        <taxon>Lachnospirales</taxon>
        <taxon>Lachnospiraceae</taxon>
        <taxon>Butyribacter</taxon>
    </lineage>
</organism>
<evidence type="ECO:0000256" key="9">
    <source>
        <dbReference type="ARBA" id="ARBA00022857"/>
    </source>
</evidence>
<dbReference type="PANTHER" id="PTHR21071:SF4">
    <property type="entry name" value="UDP-N-ACETYLENOLPYRUVOYLGLUCOSAMINE REDUCTASE"/>
    <property type="match status" value="1"/>
</dbReference>
<reference evidence="18 19" key="1">
    <citation type="submission" date="2015-10" db="EMBL/GenBank/DDBJ databases">
        <title>Butyribacter intestini gen. nov., sp. nov., a butyric acid-producing bacterium of the family Lachnospiraceae isolated from the human faeces.</title>
        <authorList>
            <person name="Zou Y."/>
            <person name="Xue W."/>
            <person name="Luo G."/>
            <person name="Lv M."/>
        </authorList>
    </citation>
    <scope>NUCLEOTIDE SEQUENCE [LARGE SCALE GENOMIC DNA]</scope>
    <source>
        <strain evidence="18 19">TF01-11</strain>
    </source>
</reference>
<evidence type="ECO:0000256" key="10">
    <source>
        <dbReference type="ARBA" id="ARBA00022960"/>
    </source>
</evidence>
<proteinExistence type="inferred from homology"/>
<comment type="cofactor">
    <cofactor evidence="1 16">
        <name>FAD</name>
        <dbReference type="ChEBI" id="CHEBI:57692"/>
    </cofactor>
</comment>
<comment type="caution">
    <text evidence="18">The sequence shown here is derived from an EMBL/GenBank/DDBJ whole genome shotgun (WGS) entry which is preliminary data.</text>
</comment>
<dbReference type="InterPro" id="IPR016167">
    <property type="entry name" value="FAD-bd_PCMH_sub1"/>
</dbReference>